<dbReference type="InterPro" id="IPR000182">
    <property type="entry name" value="GNAT_dom"/>
</dbReference>
<name>A0ABP9VQ54_9BACT</name>
<evidence type="ECO:0000313" key="3">
    <source>
        <dbReference type="Proteomes" id="UP001416858"/>
    </source>
</evidence>
<dbReference type="RefSeq" id="WP_345684143.1">
    <property type="nucleotide sequence ID" value="NZ_BAABRO010000005.1"/>
</dbReference>
<feature type="domain" description="N-acetyltransferase" evidence="1">
    <location>
        <begin position="11"/>
        <end position="187"/>
    </location>
</feature>
<gene>
    <name evidence="2" type="ORF">Rcae01_02722</name>
</gene>
<protein>
    <recommendedName>
        <fullName evidence="1">N-acetyltransferase domain-containing protein</fullName>
    </recommendedName>
</protein>
<dbReference type="PANTHER" id="PTHR43072">
    <property type="entry name" value="N-ACETYLTRANSFERASE"/>
    <property type="match status" value="1"/>
</dbReference>
<dbReference type="PANTHER" id="PTHR43072:SF60">
    <property type="entry name" value="L-2,4-DIAMINOBUTYRIC ACID ACETYLTRANSFERASE"/>
    <property type="match status" value="1"/>
</dbReference>
<dbReference type="InterPro" id="IPR016181">
    <property type="entry name" value="Acyl_CoA_acyltransferase"/>
</dbReference>
<sequence>MLNSKPHSHRIDVRTAVDGDTAELAGLFRDQAEYQQQLSPHFEIIEGFDWSTLVSKKLKQHESAIFVCQCDQTIVGYISVRHMRRNGGRSKRDLRGWIHQWIRSRPNRPITPIQARNYGFVEDWYVAADWRQQGIGRRLWEAARKWFEQRETKEIDTTIWVDNEPSIQVFEHLGFAPVRVMMRKSLT</sequence>
<evidence type="ECO:0000313" key="2">
    <source>
        <dbReference type="EMBL" id="GAA5507267.1"/>
    </source>
</evidence>
<dbReference type="Gene3D" id="3.40.630.30">
    <property type="match status" value="1"/>
</dbReference>
<dbReference type="PROSITE" id="PS51186">
    <property type="entry name" value="GNAT"/>
    <property type="match status" value="1"/>
</dbReference>
<dbReference type="EMBL" id="BAABRO010000005">
    <property type="protein sequence ID" value="GAA5507267.1"/>
    <property type="molecule type" value="Genomic_DNA"/>
</dbReference>
<comment type="caution">
    <text evidence="2">The sequence shown here is derived from an EMBL/GenBank/DDBJ whole genome shotgun (WGS) entry which is preliminary data.</text>
</comment>
<dbReference type="Proteomes" id="UP001416858">
    <property type="component" value="Unassembled WGS sequence"/>
</dbReference>
<evidence type="ECO:0000259" key="1">
    <source>
        <dbReference type="PROSITE" id="PS51186"/>
    </source>
</evidence>
<organism evidence="2 3">
    <name type="scientific">Novipirellula caenicola</name>
    <dbReference type="NCBI Taxonomy" id="1536901"/>
    <lineage>
        <taxon>Bacteria</taxon>
        <taxon>Pseudomonadati</taxon>
        <taxon>Planctomycetota</taxon>
        <taxon>Planctomycetia</taxon>
        <taxon>Pirellulales</taxon>
        <taxon>Pirellulaceae</taxon>
        <taxon>Novipirellula</taxon>
    </lineage>
</organism>
<keyword evidence="3" id="KW-1185">Reference proteome</keyword>
<proteinExistence type="predicted"/>
<accession>A0ABP9VQ54</accession>
<reference evidence="2 3" key="1">
    <citation type="submission" date="2024-02" db="EMBL/GenBank/DDBJ databases">
        <title>Rhodopirellula caenicola NBRC 110016.</title>
        <authorList>
            <person name="Ichikawa N."/>
            <person name="Katano-Makiyama Y."/>
            <person name="Hidaka K."/>
        </authorList>
    </citation>
    <scope>NUCLEOTIDE SEQUENCE [LARGE SCALE GENOMIC DNA]</scope>
    <source>
        <strain evidence="2 3">NBRC 110016</strain>
    </source>
</reference>
<dbReference type="SUPFAM" id="SSF55729">
    <property type="entry name" value="Acyl-CoA N-acyltransferases (Nat)"/>
    <property type="match status" value="1"/>
</dbReference>
<dbReference type="Pfam" id="PF00583">
    <property type="entry name" value="Acetyltransf_1"/>
    <property type="match status" value="1"/>
</dbReference>
<dbReference type="CDD" id="cd04301">
    <property type="entry name" value="NAT_SF"/>
    <property type="match status" value="1"/>
</dbReference>